<evidence type="ECO:0000313" key="2">
    <source>
        <dbReference type="Proteomes" id="UP000020681"/>
    </source>
</evidence>
<keyword evidence="2" id="KW-1185">Reference proteome</keyword>
<proteinExistence type="predicted"/>
<accession>A0ABP3AHT6</accession>
<comment type="caution">
    <text evidence="1">The sequence shown here is derived from an EMBL/GenBank/DDBJ whole genome shotgun (WGS) entry which is preliminary data.</text>
</comment>
<protein>
    <submittedName>
        <fullName evidence="1">Uncharacterized protein</fullName>
    </submittedName>
</protein>
<dbReference type="Proteomes" id="UP000020681">
    <property type="component" value="Unassembled WGS sequence"/>
</dbReference>
<name>A0ABP3AHT6_MYCUL</name>
<dbReference type="EMBL" id="JAOL01000103">
    <property type="protein sequence ID" value="EUA90549.1"/>
    <property type="molecule type" value="Genomic_DNA"/>
</dbReference>
<organism evidence="1 2">
    <name type="scientific">Mycobacterium ulcerans str. Harvey</name>
    <dbReference type="NCBI Taxonomy" id="1299332"/>
    <lineage>
        <taxon>Bacteria</taxon>
        <taxon>Bacillati</taxon>
        <taxon>Actinomycetota</taxon>
        <taxon>Actinomycetes</taxon>
        <taxon>Mycobacteriales</taxon>
        <taxon>Mycobacteriaceae</taxon>
        <taxon>Mycobacterium</taxon>
        <taxon>Mycobacterium ulcerans group</taxon>
    </lineage>
</organism>
<gene>
    <name evidence="1" type="ORF">I551_3008</name>
</gene>
<sequence length="43" mass="4324">MVGAGNLDEGAVAVPAAVWRAIALPTMRSYSPPNTRTGPVTAG</sequence>
<reference evidence="1 2" key="1">
    <citation type="submission" date="2014-01" db="EMBL/GenBank/DDBJ databases">
        <authorList>
            <person name="Dobos K."/>
            <person name="Lenaerts A."/>
            <person name="Ordway D."/>
            <person name="DeGroote M.A."/>
            <person name="Parker T."/>
            <person name="Sizemore C."/>
            <person name="Tallon L.J."/>
            <person name="Sadzewicz L.K."/>
            <person name="Sengamalay N."/>
            <person name="Fraser C.M."/>
            <person name="Hine E."/>
            <person name="Shefchek K.A."/>
            <person name="Das S.P."/>
            <person name="Tettelin H."/>
        </authorList>
    </citation>
    <scope>NUCLEOTIDE SEQUENCE [LARGE SCALE GENOMIC DNA]</scope>
    <source>
        <strain evidence="1 2">Harvey</strain>
    </source>
</reference>
<evidence type="ECO:0000313" key="1">
    <source>
        <dbReference type="EMBL" id="EUA90549.1"/>
    </source>
</evidence>